<feature type="non-terminal residue" evidence="1">
    <location>
        <position position="1"/>
    </location>
</feature>
<accession>A0ABD5S653</accession>
<evidence type="ECO:0000313" key="1">
    <source>
        <dbReference type="EMBL" id="MFC6726487.1"/>
    </source>
</evidence>
<keyword evidence="1" id="KW-0489">Methyltransferase</keyword>
<dbReference type="AlphaFoldDB" id="A0ABD5S653"/>
<dbReference type="EMBL" id="JBHSWU010001152">
    <property type="protein sequence ID" value="MFC6726487.1"/>
    <property type="molecule type" value="Genomic_DNA"/>
</dbReference>
<sequence>LLFECHQTFFVNAVAHYARAGGERDFSPAALRAMSWIYGGNDLDADLVERSGIGVPMRFVTTDGRLSAPEQNFKGVYEVGSYVEALTHLLDPDGPFRE</sequence>
<evidence type="ECO:0000313" key="2">
    <source>
        <dbReference type="Proteomes" id="UP001596328"/>
    </source>
</evidence>
<dbReference type="GO" id="GO:0008168">
    <property type="term" value="F:methyltransferase activity"/>
    <property type="evidence" value="ECO:0007669"/>
    <property type="project" value="UniProtKB-KW"/>
</dbReference>
<dbReference type="GO" id="GO:0032259">
    <property type="term" value="P:methylation"/>
    <property type="evidence" value="ECO:0007669"/>
    <property type="project" value="UniProtKB-KW"/>
</dbReference>
<protein>
    <submittedName>
        <fullName evidence="1">Methyltransferase</fullName>
    </submittedName>
</protein>
<keyword evidence="2" id="KW-1185">Reference proteome</keyword>
<gene>
    <name evidence="1" type="ORF">ACFQE1_19390</name>
</gene>
<keyword evidence="1" id="KW-0808">Transferase</keyword>
<name>A0ABD5S653_9EURY</name>
<proteinExistence type="predicted"/>
<reference evidence="1 2" key="1">
    <citation type="journal article" date="2019" name="Int. J. Syst. Evol. Microbiol.">
        <title>The Global Catalogue of Microorganisms (GCM) 10K type strain sequencing project: providing services to taxonomists for standard genome sequencing and annotation.</title>
        <authorList>
            <consortium name="The Broad Institute Genomics Platform"/>
            <consortium name="The Broad Institute Genome Sequencing Center for Infectious Disease"/>
            <person name="Wu L."/>
            <person name="Ma J."/>
        </authorList>
    </citation>
    <scope>NUCLEOTIDE SEQUENCE [LARGE SCALE GENOMIC DNA]</scope>
    <source>
        <strain evidence="1 2">NBRC 111368</strain>
    </source>
</reference>
<dbReference type="Proteomes" id="UP001596328">
    <property type="component" value="Unassembled WGS sequence"/>
</dbReference>
<organism evidence="1 2">
    <name type="scientific">Halobium palmae</name>
    <dbReference type="NCBI Taxonomy" id="1776492"/>
    <lineage>
        <taxon>Archaea</taxon>
        <taxon>Methanobacteriati</taxon>
        <taxon>Methanobacteriota</taxon>
        <taxon>Stenosarchaea group</taxon>
        <taxon>Halobacteria</taxon>
        <taxon>Halobacteriales</taxon>
        <taxon>Haloferacaceae</taxon>
        <taxon>Halobium</taxon>
    </lineage>
</organism>
<comment type="caution">
    <text evidence="1">The sequence shown here is derived from an EMBL/GenBank/DDBJ whole genome shotgun (WGS) entry which is preliminary data.</text>
</comment>